<dbReference type="Pfam" id="PF12796">
    <property type="entry name" value="Ank_2"/>
    <property type="match status" value="1"/>
</dbReference>
<accession>A0A7K1S5F0</accession>
<evidence type="ECO:0000313" key="1">
    <source>
        <dbReference type="EMBL" id="MVM29051.1"/>
    </source>
</evidence>
<proteinExistence type="predicted"/>
<gene>
    <name evidence="1" type="ORF">GO755_03335</name>
</gene>
<name>A0A7K1S5F0_9BACT</name>
<organism evidence="1 2">
    <name type="scientific">Spirosoma arboris</name>
    <dbReference type="NCBI Taxonomy" id="2682092"/>
    <lineage>
        <taxon>Bacteria</taxon>
        <taxon>Pseudomonadati</taxon>
        <taxon>Bacteroidota</taxon>
        <taxon>Cytophagia</taxon>
        <taxon>Cytophagales</taxon>
        <taxon>Cytophagaceae</taxon>
        <taxon>Spirosoma</taxon>
    </lineage>
</organism>
<dbReference type="AlphaFoldDB" id="A0A7K1S5F0"/>
<dbReference type="SMART" id="SM00248">
    <property type="entry name" value="ANK"/>
    <property type="match status" value="2"/>
</dbReference>
<sequence>MSISECNGVLIMTKPIVFSEWVLEAIWLCIRASKRLIDTPHAPTKQAFLSQYTQVNPTPVFAWDDPVHGVTYQYDLRLNQVQLTPALKPYARAVVQLNNCLGEILPADLLSTDDNWEKAWFRAARHLDITSMRFLIDQGIDVDRVDENYSTALDYAVTPYGGSLEVVKLLVESGADLTHPANRVDLLIQAGLEGVMSSLEAIEARQIADYLNHMLMELRQV</sequence>
<evidence type="ECO:0008006" key="3">
    <source>
        <dbReference type="Google" id="ProtNLM"/>
    </source>
</evidence>
<dbReference type="Proteomes" id="UP000436006">
    <property type="component" value="Unassembled WGS sequence"/>
</dbReference>
<evidence type="ECO:0000313" key="2">
    <source>
        <dbReference type="Proteomes" id="UP000436006"/>
    </source>
</evidence>
<reference evidence="1 2" key="1">
    <citation type="submission" date="2019-12" db="EMBL/GenBank/DDBJ databases">
        <title>Spirosoma sp. HMF4905 genome sequencing and assembly.</title>
        <authorList>
            <person name="Kang H."/>
            <person name="Cha I."/>
            <person name="Kim H."/>
            <person name="Joh K."/>
        </authorList>
    </citation>
    <scope>NUCLEOTIDE SEQUENCE [LARGE SCALE GENOMIC DNA]</scope>
    <source>
        <strain evidence="1 2">HMF4905</strain>
    </source>
</reference>
<dbReference type="Gene3D" id="1.25.40.20">
    <property type="entry name" value="Ankyrin repeat-containing domain"/>
    <property type="match status" value="1"/>
</dbReference>
<protein>
    <recommendedName>
        <fullName evidence="3">Ankyrin repeat domain-containing protein</fullName>
    </recommendedName>
</protein>
<dbReference type="InterPro" id="IPR036770">
    <property type="entry name" value="Ankyrin_rpt-contain_sf"/>
</dbReference>
<dbReference type="SUPFAM" id="SSF48403">
    <property type="entry name" value="Ankyrin repeat"/>
    <property type="match status" value="1"/>
</dbReference>
<dbReference type="InterPro" id="IPR002110">
    <property type="entry name" value="Ankyrin_rpt"/>
</dbReference>
<comment type="caution">
    <text evidence="1">The sequence shown here is derived from an EMBL/GenBank/DDBJ whole genome shotgun (WGS) entry which is preliminary data.</text>
</comment>
<dbReference type="EMBL" id="WPIN01000001">
    <property type="protein sequence ID" value="MVM29051.1"/>
    <property type="molecule type" value="Genomic_DNA"/>
</dbReference>
<keyword evidence="2" id="KW-1185">Reference proteome</keyword>